<name>A0A1C3NVS0_9ACTN</name>
<comment type="similarity">
    <text evidence="2 4">Belongs to the class-III pyridoxal-phosphate-dependent aminotransferase family.</text>
</comment>
<dbReference type="InterPro" id="IPR005814">
    <property type="entry name" value="Aminotrans_3"/>
</dbReference>
<dbReference type="PANTHER" id="PTHR43094">
    <property type="entry name" value="AMINOTRANSFERASE"/>
    <property type="match status" value="1"/>
</dbReference>
<dbReference type="InterPro" id="IPR049704">
    <property type="entry name" value="Aminotrans_3_PPA_site"/>
</dbReference>
<dbReference type="Pfam" id="PF00202">
    <property type="entry name" value="Aminotran_3"/>
    <property type="match status" value="1"/>
</dbReference>
<organism evidence="5 6">
    <name type="scientific">Candidatus Protofrankia californiensis</name>
    <dbReference type="NCBI Taxonomy" id="1839754"/>
    <lineage>
        <taxon>Bacteria</taxon>
        <taxon>Bacillati</taxon>
        <taxon>Actinomycetota</taxon>
        <taxon>Actinomycetes</taxon>
        <taxon>Frankiales</taxon>
        <taxon>Frankiaceae</taxon>
        <taxon>Protofrankia</taxon>
    </lineage>
</organism>
<evidence type="ECO:0000313" key="6">
    <source>
        <dbReference type="Proteomes" id="UP000199013"/>
    </source>
</evidence>
<keyword evidence="3 4" id="KW-0663">Pyridoxal phosphate</keyword>
<evidence type="ECO:0000256" key="2">
    <source>
        <dbReference type="ARBA" id="ARBA00008954"/>
    </source>
</evidence>
<keyword evidence="6" id="KW-1185">Reference proteome</keyword>
<reference evidence="6" key="1">
    <citation type="submission" date="2016-02" db="EMBL/GenBank/DDBJ databases">
        <authorList>
            <person name="Wibberg D."/>
        </authorList>
    </citation>
    <scope>NUCLEOTIDE SEQUENCE [LARGE SCALE GENOMIC DNA]</scope>
</reference>
<sequence length="433" mass="44842">MREPAKPGPLLHPFARPAAPADSFIRIVSGKGTYVTDDSGRRYIDGMAGLWYCAAGHGREEIIEAVAAQLRKLDAFHLFERFTNAPAEALAERLATLAPMPRARVFLTNGGSEAVDSAVKIARLAHAVAGQPERTIIISRSPSYHGVTYGGMSLTGLPANREGFGPGVGDIVQVGKDDLDAVSAVMDGNHGRVAAVIAEPVIGAGGVHPPRPGYLTGLRDLCDRHGAFLILDEVITGFGRLGDWFGAGHFGVRPDIVTFAKAVTSGYQPLGGVLVGPAVHEPLNRPAVLLRHGGTYAGHPAACAAALANIGLLESEGLIDRAPAIGDRLAAGLRSVAKTHGLTDVRGCGAMWAVDLPSGLDATATRNRMLAHGVIVRPIGTSTLAFCPPLVIDLADVDVLSAALRAALDTAADLASDPDPVLTTAPPAALSEG</sequence>
<dbReference type="GO" id="GO:0030170">
    <property type="term" value="F:pyridoxal phosphate binding"/>
    <property type="evidence" value="ECO:0007669"/>
    <property type="project" value="InterPro"/>
</dbReference>
<dbReference type="Gene3D" id="3.40.640.10">
    <property type="entry name" value="Type I PLP-dependent aspartate aminotransferase-like (Major domain)"/>
    <property type="match status" value="1"/>
</dbReference>
<dbReference type="Proteomes" id="UP000199013">
    <property type="component" value="Unassembled WGS sequence"/>
</dbReference>
<evidence type="ECO:0000256" key="1">
    <source>
        <dbReference type="ARBA" id="ARBA00001933"/>
    </source>
</evidence>
<dbReference type="InterPro" id="IPR015424">
    <property type="entry name" value="PyrdxlP-dep_Trfase"/>
</dbReference>
<proteinExistence type="inferred from homology"/>
<dbReference type="FunFam" id="3.40.640.10:FF:000004">
    <property type="entry name" value="Acetylornithine aminotransferase"/>
    <property type="match status" value="1"/>
</dbReference>
<dbReference type="PIRSF" id="PIRSF000521">
    <property type="entry name" value="Transaminase_4ab_Lys_Orn"/>
    <property type="match status" value="1"/>
</dbReference>
<evidence type="ECO:0000313" key="5">
    <source>
        <dbReference type="EMBL" id="SBW19630.1"/>
    </source>
</evidence>
<protein>
    <submittedName>
        <fullName evidence="5">Acetylornithine transaminase</fullName>
        <ecNumber evidence="5">2.6.1.11</ecNumber>
    </submittedName>
</protein>
<dbReference type="SUPFAM" id="SSF53383">
    <property type="entry name" value="PLP-dependent transferases"/>
    <property type="match status" value="1"/>
</dbReference>
<dbReference type="EMBL" id="FLUV01000599">
    <property type="protein sequence ID" value="SBW19630.1"/>
    <property type="molecule type" value="Genomic_DNA"/>
</dbReference>
<evidence type="ECO:0000256" key="3">
    <source>
        <dbReference type="ARBA" id="ARBA00022898"/>
    </source>
</evidence>
<dbReference type="EC" id="2.6.1.11" evidence="5"/>
<gene>
    <name evidence="5" type="ORF">FDG2_1456</name>
</gene>
<dbReference type="CDD" id="cd00610">
    <property type="entry name" value="OAT_like"/>
    <property type="match status" value="1"/>
</dbReference>
<dbReference type="Gene3D" id="3.90.1150.10">
    <property type="entry name" value="Aspartate Aminotransferase, domain 1"/>
    <property type="match status" value="1"/>
</dbReference>
<dbReference type="PANTHER" id="PTHR43094:SF1">
    <property type="entry name" value="AMINOTRANSFERASE CLASS-III"/>
    <property type="match status" value="1"/>
</dbReference>
<keyword evidence="5" id="KW-0032">Aminotransferase</keyword>
<evidence type="ECO:0000256" key="4">
    <source>
        <dbReference type="RuleBase" id="RU003560"/>
    </source>
</evidence>
<dbReference type="AlphaFoldDB" id="A0A1C3NVS0"/>
<keyword evidence="5" id="KW-0808">Transferase</keyword>
<dbReference type="GO" id="GO:0003992">
    <property type="term" value="F:N2-acetyl-L-ornithine:2-oxoglutarate 5-aminotransferase activity"/>
    <property type="evidence" value="ECO:0007669"/>
    <property type="project" value="UniProtKB-EC"/>
</dbReference>
<dbReference type="InterPro" id="IPR015421">
    <property type="entry name" value="PyrdxlP-dep_Trfase_major"/>
</dbReference>
<dbReference type="InterPro" id="IPR015422">
    <property type="entry name" value="PyrdxlP-dep_Trfase_small"/>
</dbReference>
<dbReference type="PROSITE" id="PS00600">
    <property type="entry name" value="AA_TRANSFER_CLASS_3"/>
    <property type="match status" value="1"/>
</dbReference>
<comment type="cofactor">
    <cofactor evidence="1">
        <name>pyridoxal 5'-phosphate</name>
        <dbReference type="ChEBI" id="CHEBI:597326"/>
    </cofactor>
</comment>
<accession>A0A1C3NVS0</accession>